<name>A0AAR5PWC5_DENPD</name>
<feature type="domain" description="Lipocalin/cytosolic fatty-acid binding" evidence="11">
    <location>
        <begin position="63"/>
        <end position="194"/>
    </location>
</feature>
<evidence type="ECO:0000256" key="10">
    <source>
        <dbReference type="PIRNR" id="PIRNR036893"/>
    </source>
</evidence>
<protein>
    <recommendedName>
        <fullName evidence="3">Apolipoprotein D</fullName>
    </recommendedName>
</protein>
<keyword evidence="13" id="KW-1185">Reference proteome</keyword>
<keyword evidence="9" id="KW-0325">Glycoprotein</keyword>
<dbReference type="CDD" id="cd19437">
    <property type="entry name" value="lipocalin_apoD-like"/>
    <property type="match status" value="1"/>
</dbReference>
<dbReference type="GO" id="GO:0005737">
    <property type="term" value="C:cytoplasm"/>
    <property type="evidence" value="ECO:0007669"/>
    <property type="project" value="TreeGrafter"/>
</dbReference>
<evidence type="ECO:0000259" key="11">
    <source>
        <dbReference type="Pfam" id="PF08212"/>
    </source>
</evidence>
<reference evidence="12" key="2">
    <citation type="submission" date="2024-08" db="UniProtKB">
        <authorList>
            <consortium name="EnsemblMetazoa"/>
        </authorList>
    </citation>
    <scope>IDENTIFICATION</scope>
</reference>
<dbReference type="GO" id="GO:0000302">
    <property type="term" value="P:response to reactive oxygen species"/>
    <property type="evidence" value="ECO:0007669"/>
    <property type="project" value="TreeGrafter"/>
</dbReference>
<evidence type="ECO:0000256" key="1">
    <source>
        <dbReference type="ARBA" id="ARBA00004613"/>
    </source>
</evidence>
<dbReference type="Proteomes" id="UP000019118">
    <property type="component" value="Unassembled WGS sequence"/>
</dbReference>
<dbReference type="FunFam" id="2.40.128.20:FF:000003">
    <property type="entry name" value="Apolipoprotein D"/>
    <property type="match status" value="1"/>
</dbReference>
<dbReference type="PRINTS" id="PR01273">
    <property type="entry name" value="INVTBRTCOLOR"/>
</dbReference>
<keyword evidence="7" id="KW-0446">Lipid-binding</keyword>
<dbReference type="PANTHER" id="PTHR10612:SF34">
    <property type="entry name" value="APOLIPOPROTEIN D"/>
    <property type="match status" value="1"/>
</dbReference>
<evidence type="ECO:0000256" key="2">
    <source>
        <dbReference type="ARBA" id="ARBA00006889"/>
    </source>
</evidence>
<evidence type="ECO:0000256" key="5">
    <source>
        <dbReference type="ARBA" id="ARBA00022525"/>
    </source>
</evidence>
<keyword evidence="6 10" id="KW-0732">Signal</keyword>
<evidence type="ECO:0000256" key="7">
    <source>
        <dbReference type="ARBA" id="ARBA00023121"/>
    </source>
</evidence>
<evidence type="ECO:0000256" key="6">
    <source>
        <dbReference type="ARBA" id="ARBA00022729"/>
    </source>
</evidence>
<evidence type="ECO:0000256" key="4">
    <source>
        <dbReference type="ARBA" id="ARBA00022448"/>
    </source>
</evidence>
<keyword evidence="5" id="KW-0964">Secreted</keyword>
<dbReference type="InterPro" id="IPR022271">
    <property type="entry name" value="Lipocalin_ApoD"/>
</dbReference>
<comment type="subcellular location">
    <subcellularLocation>
        <location evidence="1">Secreted</location>
    </subcellularLocation>
</comment>
<reference evidence="13" key="1">
    <citation type="journal article" date="2013" name="Genome Biol.">
        <title>Draft genome of the mountain pine beetle, Dendroctonus ponderosae Hopkins, a major forest pest.</title>
        <authorList>
            <person name="Keeling C.I."/>
            <person name="Yuen M.M."/>
            <person name="Liao N.Y."/>
            <person name="Docking T.R."/>
            <person name="Chan S.K."/>
            <person name="Taylor G.A."/>
            <person name="Palmquist D.L."/>
            <person name="Jackman S.D."/>
            <person name="Nguyen A."/>
            <person name="Li M."/>
            <person name="Henderson H."/>
            <person name="Janes J.K."/>
            <person name="Zhao Y."/>
            <person name="Pandoh P."/>
            <person name="Moore R."/>
            <person name="Sperling F.A."/>
            <person name="Huber D.P."/>
            <person name="Birol I."/>
            <person name="Jones S.J."/>
            <person name="Bohlmann J."/>
        </authorList>
    </citation>
    <scope>NUCLEOTIDE SEQUENCE</scope>
</reference>
<dbReference type="PROSITE" id="PS00213">
    <property type="entry name" value="LIPOCALIN"/>
    <property type="match status" value="1"/>
</dbReference>
<evidence type="ECO:0000313" key="13">
    <source>
        <dbReference type="Proteomes" id="UP000019118"/>
    </source>
</evidence>
<feature type="signal peptide" evidence="10">
    <location>
        <begin position="1"/>
        <end position="16"/>
    </location>
</feature>
<dbReference type="AlphaFoldDB" id="A0AAR5PWC5"/>
<proteinExistence type="inferred from homology"/>
<comment type="similarity">
    <text evidence="2 10">Belongs to the calycin superfamily. Lipocalin family.</text>
</comment>
<evidence type="ECO:0000313" key="12">
    <source>
        <dbReference type="EnsemblMetazoa" id="XP_019765310.1"/>
    </source>
</evidence>
<dbReference type="GO" id="GO:0008289">
    <property type="term" value="F:lipid binding"/>
    <property type="evidence" value="ECO:0007669"/>
    <property type="project" value="UniProtKB-KW"/>
</dbReference>
<evidence type="ECO:0000256" key="9">
    <source>
        <dbReference type="ARBA" id="ARBA00023180"/>
    </source>
</evidence>
<dbReference type="InterPro" id="IPR003057">
    <property type="entry name" value="Invtbrt_color"/>
</dbReference>
<dbReference type="GO" id="GO:0005576">
    <property type="term" value="C:extracellular region"/>
    <property type="evidence" value="ECO:0007669"/>
    <property type="project" value="UniProtKB-SubCell"/>
</dbReference>
<dbReference type="GO" id="GO:0031409">
    <property type="term" value="F:pigment binding"/>
    <property type="evidence" value="ECO:0007669"/>
    <property type="project" value="InterPro"/>
</dbReference>
<dbReference type="SUPFAM" id="SSF50814">
    <property type="entry name" value="Lipocalins"/>
    <property type="match status" value="1"/>
</dbReference>
<dbReference type="InterPro" id="IPR022272">
    <property type="entry name" value="Lipocalin_CS"/>
</dbReference>
<evidence type="ECO:0000256" key="8">
    <source>
        <dbReference type="ARBA" id="ARBA00023157"/>
    </source>
</evidence>
<sequence length="213" mass="24151">MLRLALLLVLAQTGLGQVVSFGQCPNVTAMDNFEADKVSFVGNLQTFSSLTGWEISEDFETFQYMGKWYELERYFAVFEFGGECVTATYTLNENETITVMNTQTSAITRMQASINGEAKFDGPTNEAKLSVAFSLLPERFAAPYWVLGTDYEHYTVVWSCLNMGFLHSRNAWILARTQTLTPELLSEAHAILDKNNISRLYFIRTNQRNCKDV</sequence>
<dbReference type="InterPro" id="IPR012674">
    <property type="entry name" value="Calycin"/>
</dbReference>
<dbReference type="InterPro" id="IPR000566">
    <property type="entry name" value="Lipocln_cytosolic_FA-bd_dom"/>
</dbReference>
<dbReference type="EnsemblMetazoa" id="XM_019909751.1">
    <property type="protein sequence ID" value="XP_019765310.1"/>
    <property type="gene ID" value="LOC109541066"/>
</dbReference>
<dbReference type="GO" id="GO:0006629">
    <property type="term" value="P:lipid metabolic process"/>
    <property type="evidence" value="ECO:0007669"/>
    <property type="project" value="TreeGrafter"/>
</dbReference>
<dbReference type="PIRSF" id="PIRSF036893">
    <property type="entry name" value="Lipocalin_ApoD"/>
    <property type="match status" value="1"/>
</dbReference>
<keyword evidence="8" id="KW-1015">Disulfide bond</keyword>
<accession>A0AAR5PWC5</accession>
<dbReference type="Pfam" id="PF08212">
    <property type="entry name" value="Lipocalin_2"/>
    <property type="match status" value="1"/>
</dbReference>
<organism evidence="12 13">
    <name type="scientific">Dendroctonus ponderosae</name>
    <name type="common">Mountain pine beetle</name>
    <dbReference type="NCBI Taxonomy" id="77166"/>
    <lineage>
        <taxon>Eukaryota</taxon>
        <taxon>Metazoa</taxon>
        <taxon>Ecdysozoa</taxon>
        <taxon>Arthropoda</taxon>
        <taxon>Hexapoda</taxon>
        <taxon>Insecta</taxon>
        <taxon>Pterygota</taxon>
        <taxon>Neoptera</taxon>
        <taxon>Endopterygota</taxon>
        <taxon>Coleoptera</taxon>
        <taxon>Polyphaga</taxon>
        <taxon>Cucujiformia</taxon>
        <taxon>Curculionidae</taxon>
        <taxon>Scolytinae</taxon>
        <taxon>Dendroctonus</taxon>
    </lineage>
</organism>
<dbReference type="PANTHER" id="PTHR10612">
    <property type="entry name" value="APOLIPOPROTEIN D"/>
    <property type="match status" value="1"/>
</dbReference>
<evidence type="ECO:0000256" key="3">
    <source>
        <dbReference type="ARBA" id="ARBA00019890"/>
    </source>
</evidence>
<dbReference type="Gene3D" id="2.40.128.20">
    <property type="match status" value="1"/>
</dbReference>
<feature type="chain" id="PRO_5043116142" description="Apolipoprotein D" evidence="10">
    <location>
        <begin position="17"/>
        <end position="213"/>
    </location>
</feature>
<keyword evidence="4" id="KW-0813">Transport</keyword>